<reference evidence="2 3" key="1">
    <citation type="submission" date="2024-04" db="EMBL/GenBank/DDBJ databases">
        <title>Novel species of the genus Ideonella isolated from streams.</title>
        <authorList>
            <person name="Lu H."/>
        </authorList>
    </citation>
    <scope>NUCLEOTIDE SEQUENCE [LARGE SCALE GENOMIC DNA]</scope>
    <source>
        <strain evidence="2 3">BYS139W</strain>
    </source>
</reference>
<dbReference type="RefSeq" id="WP_341375244.1">
    <property type="nucleotide sequence ID" value="NZ_JBBUTF010000014.1"/>
</dbReference>
<name>A0ABU9BD28_9BURK</name>
<dbReference type="Proteomes" id="UP001368500">
    <property type="component" value="Unassembled WGS sequence"/>
</dbReference>
<dbReference type="SUPFAM" id="SSF56935">
    <property type="entry name" value="Porins"/>
    <property type="match status" value="1"/>
</dbReference>
<organism evidence="2 3">
    <name type="scientific">Pseudaquabacterium rugosum</name>
    <dbReference type="NCBI Taxonomy" id="2984194"/>
    <lineage>
        <taxon>Bacteria</taxon>
        <taxon>Pseudomonadati</taxon>
        <taxon>Pseudomonadota</taxon>
        <taxon>Betaproteobacteria</taxon>
        <taxon>Burkholderiales</taxon>
        <taxon>Sphaerotilaceae</taxon>
        <taxon>Pseudaquabacterium</taxon>
    </lineage>
</organism>
<protein>
    <submittedName>
        <fullName evidence="2">Carbohydrate porin</fullName>
    </submittedName>
</protein>
<dbReference type="EMBL" id="JBBUTF010000014">
    <property type="protein sequence ID" value="MEK8027468.1"/>
    <property type="molecule type" value="Genomic_DNA"/>
</dbReference>
<accession>A0ABU9BD28</accession>
<dbReference type="InterPro" id="IPR016963">
    <property type="entry name" value="Glycoporin_RafY"/>
</dbReference>
<dbReference type="Pfam" id="PF16966">
    <property type="entry name" value="Porin_8"/>
    <property type="match status" value="1"/>
</dbReference>
<comment type="caution">
    <text evidence="2">The sequence shown here is derived from an EMBL/GenBank/DDBJ whole genome shotgun (WGS) entry which is preliminary data.</text>
</comment>
<keyword evidence="1" id="KW-0732">Signal</keyword>
<feature type="signal peptide" evidence="1">
    <location>
        <begin position="1"/>
        <end position="22"/>
    </location>
</feature>
<keyword evidence="3" id="KW-1185">Reference proteome</keyword>
<feature type="chain" id="PRO_5047024704" evidence="1">
    <location>
        <begin position="23"/>
        <end position="308"/>
    </location>
</feature>
<evidence type="ECO:0000256" key="1">
    <source>
        <dbReference type="SAM" id="SignalP"/>
    </source>
</evidence>
<evidence type="ECO:0000313" key="3">
    <source>
        <dbReference type="Proteomes" id="UP001368500"/>
    </source>
</evidence>
<evidence type="ECO:0000313" key="2">
    <source>
        <dbReference type="EMBL" id="MEK8027468.1"/>
    </source>
</evidence>
<gene>
    <name evidence="2" type="ORF">AACH11_16010</name>
</gene>
<proteinExistence type="predicted"/>
<sequence length="308" mass="31254">MTRMIKATAAAALTVLSGLAFAAPSVDANIEMDTDYASKAKADGSSEKGFRQAGRVELNVAGKTEKGGFVAGRVSFLGQKGGGVATDDVWVQFGNASADLKLGRFEAADLFMVGKDTIIEDAGVSGYRNVLRGRFASDVAHAAATFNASSALSVELGVIGDNQSVAVRPVVTYSANGMVVRAGVDAGKIGPGSGGASAKRAISGLGVTVGVPVAGGTVNASVNSGKVENALGVKVKGTSVGLNGTFGNFGLGYISDKNDNTKTEHNVYTALVFQLLDTGATITPAVAYSKVSGSPTQVTGRVRVNYTF</sequence>